<evidence type="ECO:0000256" key="3">
    <source>
        <dbReference type="ARBA" id="ARBA00022692"/>
    </source>
</evidence>
<dbReference type="EMBL" id="POSK01000001">
    <property type="protein sequence ID" value="PNI06758.1"/>
    <property type="molecule type" value="Genomic_DNA"/>
</dbReference>
<dbReference type="PANTHER" id="PTHR30086:SF20">
    <property type="entry name" value="ARGININE EXPORTER PROTEIN ARGO-RELATED"/>
    <property type="match status" value="1"/>
</dbReference>
<dbReference type="OrthoDB" id="9804822at2"/>
<dbReference type="AlphaFoldDB" id="A0A2J8I8C4"/>
<dbReference type="PANTHER" id="PTHR30086">
    <property type="entry name" value="ARGININE EXPORTER PROTEIN ARGO"/>
    <property type="match status" value="1"/>
</dbReference>
<protein>
    <submittedName>
        <fullName evidence="7">LysE family translocator</fullName>
    </submittedName>
</protein>
<evidence type="ECO:0000256" key="5">
    <source>
        <dbReference type="ARBA" id="ARBA00023136"/>
    </source>
</evidence>
<feature type="transmembrane region" description="Helical" evidence="6">
    <location>
        <begin position="70"/>
        <end position="89"/>
    </location>
</feature>
<evidence type="ECO:0000313" key="8">
    <source>
        <dbReference type="Proteomes" id="UP000236449"/>
    </source>
</evidence>
<organism evidence="7 8">
    <name type="scientific">Vibrio diazotrophicus</name>
    <dbReference type="NCBI Taxonomy" id="685"/>
    <lineage>
        <taxon>Bacteria</taxon>
        <taxon>Pseudomonadati</taxon>
        <taxon>Pseudomonadota</taxon>
        <taxon>Gammaproteobacteria</taxon>
        <taxon>Vibrionales</taxon>
        <taxon>Vibrionaceae</taxon>
        <taxon>Vibrio</taxon>
    </lineage>
</organism>
<evidence type="ECO:0000256" key="4">
    <source>
        <dbReference type="ARBA" id="ARBA00022989"/>
    </source>
</evidence>
<feature type="transmembrane region" description="Helical" evidence="6">
    <location>
        <begin position="183"/>
        <end position="201"/>
    </location>
</feature>
<keyword evidence="5 6" id="KW-0472">Membrane</keyword>
<evidence type="ECO:0000256" key="1">
    <source>
        <dbReference type="ARBA" id="ARBA00004651"/>
    </source>
</evidence>
<proteinExistence type="predicted"/>
<gene>
    <name evidence="7" type="ORF">C1N32_01765</name>
</gene>
<accession>A0A2J8I8C4</accession>
<evidence type="ECO:0000313" key="7">
    <source>
        <dbReference type="EMBL" id="PNI06758.1"/>
    </source>
</evidence>
<dbReference type="GO" id="GO:0015171">
    <property type="term" value="F:amino acid transmembrane transporter activity"/>
    <property type="evidence" value="ECO:0007669"/>
    <property type="project" value="TreeGrafter"/>
</dbReference>
<comment type="caution">
    <text evidence="7">The sequence shown here is derived from an EMBL/GenBank/DDBJ whole genome shotgun (WGS) entry which is preliminary data.</text>
</comment>
<dbReference type="Proteomes" id="UP000236449">
    <property type="component" value="Unassembled WGS sequence"/>
</dbReference>
<dbReference type="GeneID" id="94027095"/>
<dbReference type="InterPro" id="IPR001123">
    <property type="entry name" value="LeuE-type"/>
</dbReference>
<dbReference type="GO" id="GO:0005886">
    <property type="term" value="C:plasma membrane"/>
    <property type="evidence" value="ECO:0007669"/>
    <property type="project" value="UniProtKB-SubCell"/>
</dbReference>
<evidence type="ECO:0000256" key="6">
    <source>
        <dbReference type="SAM" id="Phobius"/>
    </source>
</evidence>
<dbReference type="RefSeq" id="WP_042485793.1">
    <property type="nucleotide sequence ID" value="NZ_CBCRWT010000018.1"/>
</dbReference>
<keyword evidence="3 6" id="KW-0812">Transmembrane</keyword>
<sequence>MDYLLFVLICIVATFTPGPAVFLAVKNTAIYGLKKALSGMFGNVLAMLSMAALSAAGLSTVILTSEYLYLAIKILGGSYLIYLGIQYWISDKSKVITDGIYTTNKSNLRLFLESYLVGVTNPKAIAFYTALFPQFLDVEQPIMQQFFALSLTFACFSFSALFSYALVTSKFSSLFSRSHLSRLINRAAGTIFIGFGISLLSSNKA</sequence>
<evidence type="ECO:0000256" key="2">
    <source>
        <dbReference type="ARBA" id="ARBA00022475"/>
    </source>
</evidence>
<feature type="transmembrane region" description="Helical" evidence="6">
    <location>
        <begin position="146"/>
        <end position="167"/>
    </location>
</feature>
<keyword evidence="2" id="KW-1003">Cell membrane</keyword>
<reference evidence="7 8" key="1">
    <citation type="submission" date="2018-01" db="EMBL/GenBank/DDBJ databases">
        <title>Draft genome sequences of six Vibrio diazotrophicus strains isolated from deep-sea sediments of the Baltic Sea.</title>
        <authorList>
            <person name="Castillo D."/>
            <person name="Vandieken V."/>
            <person name="Chiang O."/>
            <person name="Middelboe M."/>
        </authorList>
    </citation>
    <scope>NUCLEOTIDE SEQUENCE [LARGE SCALE GENOMIC DNA]</scope>
    <source>
        <strain evidence="7 8">60.27F</strain>
    </source>
</reference>
<dbReference type="Pfam" id="PF01810">
    <property type="entry name" value="LysE"/>
    <property type="match status" value="1"/>
</dbReference>
<feature type="transmembrane region" description="Helical" evidence="6">
    <location>
        <begin position="40"/>
        <end position="63"/>
    </location>
</feature>
<keyword evidence="4 6" id="KW-1133">Transmembrane helix</keyword>
<comment type="subcellular location">
    <subcellularLocation>
        <location evidence="1">Cell membrane</location>
        <topology evidence="1">Multi-pass membrane protein</topology>
    </subcellularLocation>
</comment>
<dbReference type="PIRSF" id="PIRSF006324">
    <property type="entry name" value="LeuE"/>
    <property type="match status" value="1"/>
</dbReference>
<name>A0A2J8I8C4_VIBDI</name>